<organism evidence="1 2">
    <name type="scientific">Hymenochirus boettgeri</name>
    <name type="common">Congo dwarf clawed frog</name>
    <dbReference type="NCBI Taxonomy" id="247094"/>
    <lineage>
        <taxon>Eukaryota</taxon>
        <taxon>Metazoa</taxon>
        <taxon>Chordata</taxon>
        <taxon>Craniata</taxon>
        <taxon>Vertebrata</taxon>
        <taxon>Euteleostomi</taxon>
        <taxon>Amphibia</taxon>
        <taxon>Batrachia</taxon>
        <taxon>Anura</taxon>
        <taxon>Pipoidea</taxon>
        <taxon>Pipidae</taxon>
        <taxon>Pipinae</taxon>
        <taxon>Hymenochirus</taxon>
    </lineage>
</organism>
<dbReference type="AlphaFoldDB" id="A0A8T2I6X9"/>
<comment type="caution">
    <text evidence="1">The sequence shown here is derived from an EMBL/GenBank/DDBJ whole genome shotgun (WGS) entry which is preliminary data.</text>
</comment>
<gene>
    <name evidence="1" type="ORF">GDO86_018717</name>
</gene>
<keyword evidence="2" id="KW-1185">Reference proteome</keyword>
<evidence type="ECO:0000313" key="2">
    <source>
        <dbReference type="Proteomes" id="UP000812440"/>
    </source>
</evidence>
<protein>
    <submittedName>
        <fullName evidence="1">Uncharacterized protein</fullName>
    </submittedName>
</protein>
<dbReference type="Proteomes" id="UP000812440">
    <property type="component" value="Unassembled WGS sequence"/>
</dbReference>
<evidence type="ECO:0000313" key="1">
    <source>
        <dbReference type="EMBL" id="KAG8428955.1"/>
    </source>
</evidence>
<reference evidence="1" key="1">
    <citation type="thesis" date="2020" institute="ProQuest LLC" country="789 East Eisenhower Parkway, Ann Arbor, MI, USA">
        <title>Comparative Genomics and Chromosome Evolution.</title>
        <authorList>
            <person name="Mudd A.B."/>
        </authorList>
    </citation>
    <scope>NUCLEOTIDE SEQUENCE</scope>
    <source>
        <strain evidence="1">Female2</strain>
        <tissue evidence="1">Blood</tissue>
    </source>
</reference>
<accession>A0A8T2I6X9</accession>
<proteinExistence type="predicted"/>
<name>A0A8T2I6X9_9PIPI</name>
<sequence length="71" mass="7977">MNANVCQLGRESIVKTMWMNVSPTPALPALPALIRKDLTAANARRGHFWRKTQAALWRELSLDTSRCPEVS</sequence>
<dbReference type="EMBL" id="JAACNH010018189">
    <property type="protein sequence ID" value="KAG8428955.1"/>
    <property type="molecule type" value="Genomic_DNA"/>
</dbReference>